<name>A0AA40KE37_9HYME</name>
<evidence type="ECO:0000313" key="2">
    <source>
        <dbReference type="Proteomes" id="UP001177670"/>
    </source>
</evidence>
<protein>
    <submittedName>
        <fullName evidence="1">Uncharacterized protein</fullName>
    </submittedName>
</protein>
<proteinExistence type="predicted"/>
<dbReference type="Proteomes" id="UP001177670">
    <property type="component" value="Unassembled WGS sequence"/>
</dbReference>
<dbReference type="EMBL" id="JAHYIQ010000061">
    <property type="protein sequence ID" value="KAK1116830.1"/>
    <property type="molecule type" value="Genomic_DNA"/>
</dbReference>
<comment type="caution">
    <text evidence="1">The sequence shown here is derived from an EMBL/GenBank/DDBJ whole genome shotgun (WGS) entry which is preliminary data.</text>
</comment>
<reference evidence="1" key="1">
    <citation type="submission" date="2021-10" db="EMBL/GenBank/DDBJ databases">
        <title>Melipona bicolor Genome sequencing and assembly.</title>
        <authorList>
            <person name="Araujo N.S."/>
            <person name="Arias M.C."/>
        </authorList>
    </citation>
    <scope>NUCLEOTIDE SEQUENCE</scope>
    <source>
        <strain evidence="1">USP_2M_L1-L4_2017</strain>
        <tissue evidence="1">Whole body</tissue>
    </source>
</reference>
<evidence type="ECO:0000313" key="1">
    <source>
        <dbReference type="EMBL" id="KAK1116830.1"/>
    </source>
</evidence>
<organism evidence="1 2">
    <name type="scientific">Melipona bicolor</name>
    <dbReference type="NCBI Taxonomy" id="60889"/>
    <lineage>
        <taxon>Eukaryota</taxon>
        <taxon>Metazoa</taxon>
        <taxon>Ecdysozoa</taxon>
        <taxon>Arthropoda</taxon>
        <taxon>Hexapoda</taxon>
        <taxon>Insecta</taxon>
        <taxon>Pterygota</taxon>
        <taxon>Neoptera</taxon>
        <taxon>Endopterygota</taxon>
        <taxon>Hymenoptera</taxon>
        <taxon>Apocrita</taxon>
        <taxon>Aculeata</taxon>
        <taxon>Apoidea</taxon>
        <taxon>Anthophila</taxon>
        <taxon>Apidae</taxon>
        <taxon>Melipona</taxon>
    </lineage>
</organism>
<keyword evidence="2" id="KW-1185">Reference proteome</keyword>
<sequence>MVPTGWKILADPSPGTENWFVRHQIAKIAEFYARPAISDGPIASDDFPADSFFPMAFRYGRDGPFRSPRGMSGP</sequence>
<accession>A0AA40KE37</accession>
<dbReference type="AlphaFoldDB" id="A0AA40KE37"/>
<gene>
    <name evidence="1" type="ORF">K0M31_017994</name>
</gene>